<dbReference type="STRING" id="66851.MBORA_10000"/>
<gene>
    <name evidence="2" type="ORF">MBORA_10000</name>
</gene>
<accession>A0A166CBU1</accession>
<name>A0A166CBU1_METOA</name>
<dbReference type="AlphaFoldDB" id="A0A166CBU1"/>
<dbReference type="EMBL" id="LWMU01000060">
    <property type="protein sequence ID" value="KZX12957.1"/>
    <property type="molecule type" value="Genomic_DNA"/>
</dbReference>
<organism evidence="2 3">
    <name type="scientific">Methanobrevibacter oralis</name>
    <dbReference type="NCBI Taxonomy" id="66851"/>
    <lineage>
        <taxon>Archaea</taxon>
        <taxon>Methanobacteriati</taxon>
        <taxon>Methanobacteriota</taxon>
        <taxon>Methanomada group</taxon>
        <taxon>Methanobacteria</taxon>
        <taxon>Methanobacteriales</taxon>
        <taxon>Methanobacteriaceae</taxon>
        <taxon>Methanobrevibacter</taxon>
    </lineage>
</organism>
<evidence type="ECO:0000313" key="2">
    <source>
        <dbReference type="EMBL" id="KZX12957.1"/>
    </source>
</evidence>
<dbReference type="RefSeq" id="WP_042692315.1">
    <property type="nucleotide sequence ID" value="NZ_CABMAB010000007.1"/>
</dbReference>
<dbReference type="PATRIC" id="fig|66851.6.peg.1099"/>
<keyword evidence="3" id="KW-1185">Reference proteome</keyword>
<dbReference type="Proteomes" id="UP000077428">
    <property type="component" value="Unassembled WGS sequence"/>
</dbReference>
<comment type="caution">
    <text evidence="2">The sequence shown here is derived from an EMBL/GenBank/DDBJ whole genome shotgun (WGS) entry which is preliminary data.</text>
</comment>
<reference evidence="3" key="1">
    <citation type="journal article" date="2016" name="Genome Announc.">
        <title>Draft Genome Sequences of Methanobrevibacter curvatus DSM11111, Methanobrevibacter cuticularis DSM11139, Methanobrevibacter filiformis DSM11501, and Methanobrevibacter oralis DSM7256.</title>
        <authorList>
            <person name="Poehlein A."/>
            <person name="Seedorf H."/>
        </authorList>
    </citation>
    <scope>NUCLEOTIDE SEQUENCE [LARGE SCALE GENOMIC DNA]</scope>
    <source>
        <strain evidence="3">DSM 7256 / JCM 30027 / ZR</strain>
    </source>
</reference>
<dbReference type="OrthoDB" id="78232at2157"/>
<protein>
    <recommendedName>
        <fullName evidence="4">5-bromo-4-chloroindolyl phosphate hydrolysis protein</fullName>
    </recommendedName>
</protein>
<proteinExistence type="predicted"/>
<sequence>MKETNNNDLLTVKENEIIRLATPLKIVNYKAYDLDDNPIDCIETFSNLRYIVEPKKGIFSDDEILKYAANSKAAAKVRVKRGIADMYDFNLLYNKVPWKLALYYTLLISFASPIFIVGNIMFKLIWILLILIPFYNIRKILATKRSIEFKKPNAGKIKNPSQDINKDNLKYSSSISSLVKYEKQIIGLKKVFSIKEEKLKQLIEKRFAPPQITYDKFISTVDEAHELFYNEAREALEITNYANADTQEIKIELKNKIKFLKTIIKQIDDLTTELLVNLSSDEKSNEELKNLCEDIDDLIKSVKDYE</sequence>
<evidence type="ECO:0008006" key="4">
    <source>
        <dbReference type="Google" id="ProtNLM"/>
    </source>
</evidence>
<feature type="transmembrane region" description="Helical" evidence="1">
    <location>
        <begin position="100"/>
        <end position="118"/>
    </location>
</feature>
<keyword evidence="1" id="KW-1133">Transmembrane helix</keyword>
<evidence type="ECO:0000256" key="1">
    <source>
        <dbReference type="SAM" id="Phobius"/>
    </source>
</evidence>
<keyword evidence="1" id="KW-0812">Transmembrane</keyword>
<evidence type="ECO:0000313" key="3">
    <source>
        <dbReference type="Proteomes" id="UP000077428"/>
    </source>
</evidence>
<keyword evidence="1" id="KW-0472">Membrane</keyword>